<dbReference type="PROSITE" id="PS50088">
    <property type="entry name" value="ANK_REPEAT"/>
    <property type="match status" value="1"/>
</dbReference>
<keyword evidence="1" id="KW-0040">ANK repeat</keyword>
<feature type="repeat" description="ANK" evidence="1">
    <location>
        <begin position="661"/>
        <end position="693"/>
    </location>
</feature>
<evidence type="ECO:0000256" key="1">
    <source>
        <dbReference type="PROSITE-ProRule" id="PRU00023"/>
    </source>
</evidence>
<dbReference type="InterPro" id="IPR002110">
    <property type="entry name" value="Ankyrin_rpt"/>
</dbReference>
<sequence length="721" mass="84374">MRFLLFITLIISLSFSKEIKNFDDAKEFINDGIEKGYFPKNIISFGVYPLIKDINLEYRPILNWDKNAQCDQHNDEVIIANSDENSYISCYGNDNIYILNDKNNTINDPAGDNIIFMGSGDDNVSVHESAIFVFQKNWGNDEINFSDRYWGVSTSKYDIKGYDGSFPYQHTNFIIFGDDIKQDDLVWIDSKILMDKTTKSTITFNQDKKFTFLFKTDPIKFKDTGYFKANFKPSELNLNKLKIDAYLENDKFDYIINHDKSYKYSILKTKLLDDNKTLIFDEKYSQGEIRDFKIIDDFLITAQNLLNYSYIKTYDLDLKELQSFTLHGKIFKFKKYKDYLYILQNYTNYNHIDQNENQIFIYKIVGKNLTFVDKFDTSELVSFNILDEKIFGLKFLRGFEIYSLKNPQKPNKIYNNDDKELIWIEKFKDLYLFYFSNGTIKEFSFDNTDFQEKCSIALGNIDLFGLKKNSAFLMDNLYFMTAKDYGIYILDLEKCQILEHINTKTYLSNVMKINDKLLFNNTESNQYLLDLKKYFPNKKFKTLKYENLPKPKSKIDKKLSEDEIQSLLYKTAYSNSKKDAIKYCQMGGDPNFKGHEKSTPLEMAATLASFESLNAMLECAKKVGDGAMIDAVFGTTHDDDNKFKLITLLEKYGGNFKATRDNCSMLHYAATNASLRTIKYIYERGADPKLRCRANSFKKPSEWAKENSDKEVFEFLKQIED</sequence>
<reference evidence="2" key="1">
    <citation type="submission" date="2019-11" db="EMBL/GenBank/DDBJ databases">
        <authorList>
            <person name="Feng L."/>
        </authorList>
    </citation>
    <scope>NUCLEOTIDE SEQUENCE</scope>
    <source>
        <strain evidence="2">CUreolyticusLFYP111</strain>
    </source>
</reference>
<accession>A0A6N2QWC7</accession>
<dbReference type="RefSeq" id="WP_156846566.1">
    <property type="nucleotide sequence ID" value="NZ_CACRSK010000001.1"/>
</dbReference>
<gene>
    <name evidence="2" type="ORF">CULFYP111_00025</name>
</gene>
<dbReference type="AlphaFoldDB" id="A0A6N2QWC7"/>
<evidence type="ECO:0000313" key="2">
    <source>
        <dbReference type="EMBL" id="VYS72300.1"/>
    </source>
</evidence>
<organism evidence="2">
    <name type="scientific">Campylobacter ureolyticus</name>
    <dbReference type="NCBI Taxonomy" id="827"/>
    <lineage>
        <taxon>Bacteria</taxon>
        <taxon>Pseudomonadati</taxon>
        <taxon>Campylobacterota</taxon>
        <taxon>Epsilonproteobacteria</taxon>
        <taxon>Campylobacterales</taxon>
        <taxon>Campylobacteraceae</taxon>
        <taxon>Campylobacter</taxon>
    </lineage>
</organism>
<dbReference type="EMBL" id="CACRSK010000001">
    <property type="protein sequence ID" value="VYS72300.1"/>
    <property type="molecule type" value="Genomic_DNA"/>
</dbReference>
<dbReference type="SUPFAM" id="SSF48403">
    <property type="entry name" value="Ankyrin repeat"/>
    <property type="match status" value="1"/>
</dbReference>
<proteinExistence type="predicted"/>
<protein>
    <submittedName>
        <fullName evidence="2">Ankyrin repeats (3 copies)</fullName>
    </submittedName>
</protein>
<dbReference type="InterPro" id="IPR036770">
    <property type="entry name" value="Ankyrin_rpt-contain_sf"/>
</dbReference>
<name>A0A6N2QWC7_9BACT</name>
<dbReference type="Gene3D" id="1.25.40.20">
    <property type="entry name" value="Ankyrin repeat-containing domain"/>
    <property type="match status" value="1"/>
</dbReference>